<dbReference type="AGR" id="MGI:96925"/>
<dbReference type="Ensembl" id="ENSMUST00000114676.8">
    <property type="protein sequence ID" value="ENSMUSP00000110324.2"/>
    <property type="gene ID" value="ENSMUSG00000041607.18"/>
</dbReference>
<evidence type="ECO:0000313" key="3">
    <source>
        <dbReference type="Proteomes" id="UP000000589"/>
    </source>
</evidence>
<proteinExistence type="predicted"/>
<dbReference type="PeptideAtlas" id="D3Z6U4"/>
<dbReference type="Proteomes" id="UP000000589">
    <property type="component" value="Chromosome 18"/>
</dbReference>
<dbReference type="GeneTree" id="ENSGT00390000014772"/>
<accession>D3Z6U4</accession>
<dbReference type="HOGENOM" id="CLU_3031765_0_0_1"/>
<dbReference type="AlphaFoldDB" id="D3Z6U4"/>
<reference evidence="1" key="3">
    <citation type="submission" date="2025-08" db="UniProtKB">
        <authorList>
            <consortium name="Ensembl"/>
        </authorList>
    </citation>
    <scope>IDENTIFICATION</scope>
    <source>
        <strain evidence="1">C57BL/6J</strain>
    </source>
</reference>
<dbReference type="MGI" id="MGI:96925">
    <property type="gene designation" value="Mbp"/>
</dbReference>
<dbReference type="ExpressionAtlas" id="D3Z6U4">
    <property type="expression patterns" value="baseline and differential"/>
</dbReference>
<dbReference type="VEuPathDB" id="HostDB:ENSMUSG00000041607"/>
<sequence>MGNHSGKRELSAEKASKEIWHGALGSPERVLLLRRSSETREFFSFHAGIHSTSPL</sequence>
<reference evidence="1" key="4">
    <citation type="submission" date="2025-09" db="UniProtKB">
        <authorList>
            <consortium name="Ensembl"/>
        </authorList>
    </citation>
    <scope>IDENTIFICATION</scope>
    <source>
        <strain evidence="1">C57BL/6J</strain>
    </source>
</reference>
<name>D3Z6U4_MOUSE</name>
<evidence type="ECO:0000313" key="2">
    <source>
        <dbReference type="MGI" id="MGI:96925"/>
    </source>
</evidence>
<reference evidence="1 3" key="1">
    <citation type="journal article" date="2009" name="PLoS Biol.">
        <title>Lineage-specific biology revealed by a finished genome assembly of the mouse.</title>
        <authorList>
            <consortium name="Mouse Genome Sequencing Consortium"/>
            <person name="Church D.M."/>
            <person name="Goodstadt L."/>
            <person name="Hillier L.W."/>
            <person name="Zody M.C."/>
            <person name="Goldstein S."/>
            <person name="She X."/>
            <person name="Bult C.J."/>
            <person name="Agarwala R."/>
            <person name="Cherry J.L."/>
            <person name="DiCuccio M."/>
            <person name="Hlavina W."/>
            <person name="Kapustin Y."/>
            <person name="Meric P."/>
            <person name="Maglott D."/>
            <person name="Birtle Z."/>
            <person name="Marques A.C."/>
            <person name="Graves T."/>
            <person name="Zhou S."/>
            <person name="Teague B."/>
            <person name="Potamousis K."/>
            <person name="Churas C."/>
            <person name="Place M."/>
            <person name="Herschleb J."/>
            <person name="Runnheim R."/>
            <person name="Forrest D."/>
            <person name="Amos-Landgraf J."/>
            <person name="Schwartz D.C."/>
            <person name="Cheng Z."/>
            <person name="Lindblad-Toh K."/>
            <person name="Eichler E.E."/>
            <person name="Ponting C.P."/>
        </authorList>
    </citation>
    <scope>NUCLEOTIDE SEQUENCE [LARGE SCALE GENOMIC DNA]</scope>
    <source>
        <strain evidence="1 3">C57BL/6J</strain>
    </source>
</reference>
<dbReference type="Antibodypedia" id="3704">
    <property type="antibodies" value="1423 antibodies from 51 providers"/>
</dbReference>
<evidence type="ECO:0000313" key="1">
    <source>
        <dbReference type="Ensembl" id="ENSMUSP00000110324.2"/>
    </source>
</evidence>
<keyword evidence="3" id="KW-1185">Reference proteome</keyword>
<dbReference type="Bgee" id="ENSMUSG00000041607">
    <property type="expression patterns" value="Expressed in globus pallidus and 267 other cell types or tissues"/>
</dbReference>
<gene>
    <name evidence="1 2" type="primary">Mbp</name>
</gene>
<protein>
    <submittedName>
        <fullName evidence="1">Myelin basic protein</fullName>
    </submittedName>
</protein>
<organism evidence="1 3">
    <name type="scientific">Mus musculus</name>
    <name type="common">Mouse</name>
    <dbReference type="NCBI Taxonomy" id="10090"/>
    <lineage>
        <taxon>Eukaryota</taxon>
        <taxon>Metazoa</taxon>
        <taxon>Chordata</taxon>
        <taxon>Craniata</taxon>
        <taxon>Vertebrata</taxon>
        <taxon>Euteleostomi</taxon>
        <taxon>Mammalia</taxon>
        <taxon>Eutheria</taxon>
        <taxon>Euarchontoglires</taxon>
        <taxon>Glires</taxon>
        <taxon>Rodentia</taxon>
        <taxon>Myomorpha</taxon>
        <taxon>Muroidea</taxon>
        <taxon>Muridae</taxon>
        <taxon>Murinae</taxon>
        <taxon>Mus</taxon>
        <taxon>Mus</taxon>
    </lineage>
</organism>
<reference evidence="1 3" key="2">
    <citation type="journal article" date="2011" name="PLoS Biol.">
        <title>Modernizing reference genome assemblies.</title>
        <authorList>
            <person name="Church D.M."/>
            <person name="Schneider V.A."/>
            <person name="Graves T."/>
            <person name="Auger K."/>
            <person name="Cunningham F."/>
            <person name="Bouk N."/>
            <person name="Chen H.C."/>
            <person name="Agarwala R."/>
            <person name="McLaren W.M."/>
            <person name="Ritchie G.R."/>
            <person name="Albracht D."/>
            <person name="Kremitzki M."/>
            <person name="Rock S."/>
            <person name="Kotkiewicz H."/>
            <person name="Kremitzki C."/>
            <person name="Wollam A."/>
            <person name="Trani L."/>
            <person name="Fulton L."/>
            <person name="Fulton R."/>
            <person name="Matthews L."/>
            <person name="Whitehead S."/>
            <person name="Chow W."/>
            <person name="Torrance J."/>
            <person name="Dunn M."/>
            <person name="Harden G."/>
            <person name="Threadgold G."/>
            <person name="Wood J."/>
            <person name="Collins J."/>
            <person name="Heath P."/>
            <person name="Griffiths G."/>
            <person name="Pelan S."/>
            <person name="Grafham D."/>
            <person name="Eichler E.E."/>
            <person name="Weinstock G."/>
            <person name="Mardis E.R."/>
            <person name="Wilson R.K."/>
            <person name="Howe K."/>
            <person name="Flicek P."/>
            <person name="Hubbard T."/>
        </authorList>
    </citation>
    <scope>NUCLEOTIDE SEQUENCE [LARGE SCALE GENOMIC DNA]</scope>
    <source>
        <strain evidence="1 3">C57BL/6J</strain>
    </source>
</reference>